<evidence type="ECO:0000256" key="3">
    <source>
        <dbReference type="ARBA" id="ARBA00022475"/>
    </source>
</evidence>
<dbReference type="GO" id="GO:0005886">
    <property type="term" value="C:plasma membrane"/>
    <property type="evidence" value="ECO:0007669"/>
    <property type="project" value="UniProtKB-SubCell"/>
</dbReference>
<dbReference type="EMBL" id="QKVK01000001">
    <property type="protein sequence ID" value="PZF78517.1"/>
    <property type="molecule type" value="Genomic_DNA"/>
</dbReference>
<evidence type="ECO:0000313" key="9">
    <source>
        <dbReference type="Proteomes" id="UP000248795"/>
    </source>
</evidence>
<feature type="transmembrane region" description="Helical" evidence="7">
    <location>
        <begin position="24"/>
        <end position="46"/>
    </location>
</feature>
<keyword evidence="5 7" id="KW-1133">Transmembrane helix</keyword>
<dbReference type="InterPro" id="IPR051907">
    <property type="entry name" value="DoxX-like_oxidoreductase"/>
</dbReference>
<keyword evidence="6 7" id="KW-0472">Membrane</keyword>
<evidence type="ECO:0000256" key="5">
    <source>
        <dbReference type="ARBA" id="ARBA00022989"/>
    </source>
</evidence>
<evidence type="ECO:0000256" key="7">
    <source>
        <dbReference type="SAM" id="Phobius"/>
    </source>
</evidence>
<sequence>MSDITHPAPAGMTLRARFLALRALFERVPLSLILLAMRIAMGFVFFNAGLLKLRSFDFAVQLFANEYRLPLLPPELAARLAMTVELGAPLFLFAGLATRLATLPLLGMTLVIVTLVYPASWVESLLWASVLVMILTRGPGVISLDHLIERWFSARGQV</sequence>
<dbReference type="PANTHER" id="PTHR33452:SF1">
    <property type="entry name" value="INNER MEMBRANE PROTEIN YPHA-RELATED"/>
    <property type="match status" value="1"/>
</dbReference>
<evidence type="ECO:0000256" key="2">
    <source>
        <dbReference type="ARBA" id="ARBA00006679"/>
    </source>
</evidence>
<evidence type="ECO:0000256" key="1">
    <source>
        <dbReference type="ARBA" id="ARBA00004651"/>
    </source>
</evidence>
<dbReference type="Proteomes" id="UP000248795">
    <property type="component" value="Unassembled WGS sequence"/>
</dbReference>
<accession>A0A2W2BS51</accession>
<dbReference type="RefSeq" id="WP_111195844.1">
    <property type="nucleotide sequence ID" value="NZ_QKVK01000001.1"/>
</dbReference>
<evidence type="ECO:0000256" key="6">
    <source>
        <dbReference type="ARBA" id="ARBA00023136"/>
    </source>
</evidence>
<name>A0A2W2BS51_9HYPH</name>
<reference evidence="9" key="1">
    <citation type="submission" date="2018-06" db="EMBL/GenBank/DDBJ databases">
        <title>Aestuariibacter litoralis strain KCTC 52945T.</title>
        <authorList>
            <person name="Li X."/>
            <person name="Salam N."/>
            <person name="Li J.-L."/>
            <person name="Chen Y.-M."/>
            <person name="Yang Z.-W."/>
            <person name="Zhang L.-Y."/>
            <person name="Han M.-X."/>
            <person name="Xiao M."/>
            <person name="Li W.-J."/>
        </authorList>
    </citation>
    <scope>NUCLEOTIDE SEQUENCE [LARGE SCALE GENOMIC DNA]</scope>
    <source>
        <strain evidence="9">KCTC 52945</strain>
    </source>
</reference>
<dbReference type="PANTHER" id="PTHR33452">
    <property type="entry name" value="OXIDOREDUCTASE CATD-RELATED"/>
    <property type="match status" value="1"/>
</dbReference>
<protein>
    <submittedName>
        <fullName evidence="8">DoxX family protein</fullName>
    </submittedName>
</protein>
<dbReference type="AlphaFoldDB" id="A0A2W2BS51"/>
<keyword evidence="3" id="KW-1003">Cell membrane</keyword>
<keyword evidence="4 7" id="KW-0812">Transmembrane</keyword>
<proteinExistence type="inferred from homology"/>
<feature type="transmembrane region" description="Helical" evidence="7">
    <location>
        <begin position="100"/>
        <end position="119"/>
    </location>
</feature>
<dbReference type="InterPro" id="IPR032808">
    <property type="entry name" value="DoxX"/>
</dbReference>
<gene>
    <name evidence="8" type="ORF">DK847_01520</name>
</gene>
<comment type="subcellular location">
    <subcellularLocation>
        <location evidence="1">Cell membrane</location>
        <topology evidence="1">Multi-pass membrane protein</topology>
    </subcellularLocation>
</comment>
<organism evidence="8 9">
    <name type="scientific">Aestuariivirga litoralis</name>
    <dbReference type="NCBI Taxonomy" id="2650924"/>
    <lineage>
        <taxon>Bacteria</taxon>
        <taxon>Pseudomonadati</taxon>
        <taxon>Pseudomonadota</taxon>
        <taxon>Alphaproteobacteria</taxon>
        <taxon>Hyphomicrobiales</taxon>
        <taxon>Aestuariivirgaceae</taxon>
        <taxon>Aestuariivirga</taxon>
    </lineage>
</organism>
<dbReference type="Pfam" id="PF07681">
    <property type="entry name" value="DoxX"/>
    <property type="match status" value="1"/>
</dbReference>
<comment type="caution">
    <text evidence="8">The sequence shown here is derived from an EMBL/GenBank/DDBJ whole genome shotgun (WGS) entry which is preliminary data.</text>
</comment>
<keyword evidence="9" id="KW-1185">Reference proteome</keyword>
<evidence type="ECO:0000256" key="4">
    <source>
        <dbReference type="ARBA" id="ARBA00022692"/>
    </source>
</evidence>
<evidence type="ECO:0000313" key="8">
    <source>
        <dbReference type="EMBL" id="PZF78517.1"/>
    </source>
</evidence>
<comment type="similarity">
    <text evidence="2">Belongs to the DoxX family.</text>
</comment>